<dbReference type="OrthoDB" id="2418081at2759"/>
<feature type="domain" description="Phospholipase/carboxylesterase/thioesterase" evidence="3">
    <location>
        <begin position="7"/>
        <end position="100"/>
    </location>
</feature>
<dbReference type="GO" id="GO:0008474">
    <property type="term" value="F:palmitoyl-(protein) hydrolase activity"/>
    <property type="evidence" value="ECO:0007669"/>
    <property type="project" value="UniProtKB-EC"/>
</dbReference>
<evidence type="ECO:0000313" key="4">
    <source>
        <dbReference type="EMBL" id="CAF2829711.1"/>
    </source>
</evidence>
<dbReference type="AlphaFoldDB" id="A0A7R8CIU0"/>
<sequence>MTSIPPVVLKASVKHSATMIFLHGLGDTGFGWAGALNTIRPKYMKIVCPTANSIPVTCNGGMSMPAWYDILDINAIGGIREHLESLEASSANLDLLIEQEEYEDRTLGGAIALSAYLAGGDVPSLNGPKLTTPLLQVHGEIDEIVPYSRGVEASNILKELFSQFRLHSRLCSSNRDDIYIVCCVITVSTTQINYLPDAELFLITSEIEKFDGIG</sequence>
<organism evidence="4 5">
    <name type="scientific">Lepeophtheirus salmonis</name>
    <name type="common">Salmon louse</name>
    <name type="synonym">Caligus salmonis</name>
    <dbReference type="NCBI Taxonomy" id="72036"/>
    <lineage>
        <taxon>Eukaryota</taxon>
        <taxon>Metazoa</taxon>
        <taxon>Ecdysozoa</taxon>
        <taxon>Arthropoda</taxon>
        <taxon>Crustacea</taxon>
        <taxon>Multicrustacea</taxon>
        <taxon>Hexanauplia</taxon>
        <taxon>Copepoda</taxon>
        <taxon>Siphonostomatoida</taxon>
        <taxon>Caligidae</taxon>
        <taxon>Lepeophtheirus</taxon>
    </lineage>
</organism>
<evidence type="ECO:0000313" key="5">
    <source>
        <dbReference type="Proteomes" id="UP000675881"/>
    </source>
</evidence>
<dbReference type="PANTHER" id="PTHR10655">
    <property type="entry name" value="LYSOPHOSPHOLIPASE-RELATED"/>
    <property type="match status" value="1"/>
</dbReference>
<dbReference type="EC" id="3.1.2.22" evidence="2"/>
<evidence type="ECO:0000256" key="1">
    <source>
        <dbReference type="ARBA" id="ARBA00006499"/>
    </source>
</evidence>
<protein>
    <recommendedName>
        <fullName evidence="2">palmitoyl-protein hydrolase</fullName>
        <ecNumber evidence="2">3.1.2.22</ecNumber>
    </recommendedName>
</protein>
<comment type="similarity">
    <text evidence="1">Belongs to the AB hydrolase superfamily. AB hydrolase 2 family.</text>
</comment>
<dbReference type="PANTHER" id="PTHR10655:SF68">
    <property type="entry name" value="PALMITOYL-PROTEIN HYDROLASE"/>
    <property type="match status" value="1"/>
</dbReference>
<gene>
    <name evidence="4" type="ORF">LSAA_3953</name>
</gene>
<keyword evidence="4" id="KW-0378">Hydrolase</keyword>
<dbReference type="SUPFAM" id="SSF53474">
    <property type="entry name" value="alpha/beta-Hydrolases"/>
    <property type="match status" value="1"/>
</dbReference>
<keyword evidence="5" id="KW-1185">Reference proteome</keyword>
<evidence type="ECO:0000256" key="2">
    <source>
        <dbReference type="ARBA" id="ARBA00012423"/>
    </source>
</evidence>
<dbReference type="GO" id="GO:0052689">
    <property type="term" value="F:carboxylic ester hydrolase activity"/>
    <property type="evidence" value="ECO:0007669"/>
    <property type="project" value="TreeGrafter"/>
</dbReference>
<dbReference type="InterPro" id="IPR003140">
    <property type="entry name" value="PLipase/COase/thioEstase"/>
</dbReference>
<accession>A0A7R8CIU0</accession>
<dbReference type="Proteomes" id="UP000675881">
    <property type="component" value="Chromosome 13"/>
</dbReference>
<dbReference type="Gene3D" id="3.40.50.1820">
    <property type="entry name" value="alpha/beta hydrolase"/>
    <property type="match status" value="2"/>
</dbReference>
<dbReference type="Pfam" id="PF02230">
    <property type="entry name" value="Abhydrolase_2"/>
    <property type="match status" value="1"/>
</dbReference>
<name>A0A7R8CIU0_LEPSM</name>
<reference evidence="4" key="1">
    <citation type="submission" date="2021-02" db="EMBL/GenBank/DDBJ databases">
        <authorList>
            <person name="Bekaert M."/>
        </authorList>
    </citation>
    <scope>NUCLEOTIDE SEQUENCE</scope>
    <source>
        <strain evidence="4">IoA-00</strain>
    </source>
</reference>
<dbReference type="EMBL" id="HG994592">
    <property type="protein sequence ID" value="CAF2829711.1"/>
    <property type="molecule type" value="Genomic_DNA"/>
</dbReference>
<dbReference type="GO" id="GO:0005737">
    <property type="term" value="C:cytoplasm"/>
    <property type="evidence" value="ECO:0007669"/>
    <property type="project" value="TreeGrafter"/>
</dbReference>
<dbReference type="InterPro" id="IPR050565">
    <property type="entry name" value="LYPA1-2/EST-like"/>
</dbReference>
<dbReference type="InterPro" id="IPR029058">
    <property type="entry name" value="AB_hydrolase_fold"/>
</dbReference>
<proteinExistence type="inferred from homology"/>
<evidence type="ECO:0000259" key="3">
    <source>
        <dbReference type="Pfam" id="PF02230"/>
    </source>
</evidence>